<dbReference type="PANTHER" id="PTHR43570">
    <property type="entry name" value="ALDEHYDE DEHYDROGENASE"/>
    <property type="match status" value="1"/>
</dbReference>
<sequence length="464" mass="52568">MFTELVSAQRSFFLSGGTIDIEKRKKLLRDLKTVVKEHEESILDALKLDLGKPRFEAYVSELAHFYTEVDYAVSHLKRWSKKKRRLTPLVNCPGSSYTYRQPYGVVLIISPWNYPFNLALVPLIYAVAAGNTVVLKPSEVSENTSRIIAKVVDSVFDREHVAVVEGGPDVARALLEEKFDLIFYTGNPVIGRYVMEKAAKHLTPVVLELGGKSPVVVWKEKNLDVSVKRIVWGKCFNAGQTCIAPDYVLLEKGLFDQFVSLFSKWLGKFYGESVKATPHYARIINKRHFMRLRTVLEAEKDNIVLGGGWDEDALFIAPTLIKASPESPSMQDEIFGPILPVIEMESIEDMVNLINSRPEPLALYLFTSDSHIKRLFMERIRSGALLYGDCLVHFVSPWLPFGGIGESGIGKYHGKWGFEAFTNEKAIVDRPRVLDLPVRYPPYNKWKMSFIKRLGGFLTRFGVI</sequence>
<accession>A0A0S3QRS2</accession>
<reference evidence="10" key="1">
    <citation type="journal article" date="2018" name="Science">
        <title>A primordial and reversible TCA cycle in a facultatively chemolithoautotrophic thermophile.</title>
        <authorList>
            <person name="Nunoura T."/>
            <person name="Chikaraishi Y."/>
            <person name="Izaki R."/>
            <person name="Suwa T."/>
            <person name="Sato T."/>
            <person name="Harada T."/>
            <person name="Mori K."/>
            <person name="Kato Y."/>
            <person name="Miyazaki M."/>
            <person name="Shimamura S."/>
            <person name="Yanagawa K."/>
            <person name="Shuto A."/>
            <person name="Ohkouchi N."/>
            <person name="Fujita N."/>
            <person name="Takaki Y."/>
            <person name="Atomi H."/>
            <person name="Takai K."/>
        </authorList>
    </citation>
    <scope>NUCLEOTIDE SEQUENCE [LARGE SCALE GENOMIC DNA]</scope>
    <source>
        <strain evidence="10">DSM 17441 / JCM 13301 / NBRC 103674 / ABI70S6</strain>
    </source>
</reference>
<dbReference type="PROSITE" id="PS00687">
    <property type="entry name" value="ALDEHYDE_DEHYDR_GLU"/>
    <property type="match status" value="1"/>
</dbReference>
<dbReference type="GO" id="GO:0006081">
    <property type="term" value="P:aldehyde metabolic process"/>
    <property type="evidence" value="ECO:0007669"/>
    <property type="project" value="InterPro"/>
</dbReference>
<evidence type="ECO:0000256" key="3">
    <source>
        <dbReference type="ARBA" id="ARBA00023027"/>
    </source>
</evidence>
<dbReference type="SUPFAM" id="SSF53720">
    <property type="entry name" value="ALDH-like"/>
    <property type="match status" value="1"/>
</dbReference>
<dbReference type="RefSeq" id="WP_068548789.1">
    <property type="nucleotide sequence ID" value="NZ_AP013035.1"/>
</dbReference>
<dbReference type="GO" id="GO:0004029">
    <property type="term" value="F:aldehyde dehydrogenase (NAD+) activity"/>
    <property type="evidence" value="ECO:0007669"/>
    <property type="project" value="TreeGrafter"/>
</dbReference>
<dbReference type="FunFam" id="3.40.309.10:FF:000003">
    <property type="entry name" value="Aldehyde dehydrogenase"/>
    <property type="match status" value="1"/>
</dbReference>
<evidence type="ECO:0000256" key="2">
    <source>
        <dbReference type="ARBA" id="ARBA00023002"/>
    </source>
</evidence>
<dbReference type="OrthoDB" id="9762913at2"/>
<evidence type="ECO:0000259" key="8">
    <source>
        <dbReference type="Pfam" id="PF00171"/>
    </source>
</evidence>
<dbReference type="InterPro" id="IPR015590">
    <property type="entry name" value="Aldehyde_DH_dom"/>
</dbReference>
<evidence type="ECO:0000256" key="6">
    <source>
        <dbReference type="PROSITE-ProRule" id="PRU10007"/>
    </source>
</evidence>
<protein>
    <recommendedName>
        <fullName evidence="4">Aldehyde dehydrogenase</fullName>
    </recommendedName>
</protein>
<dbReference type="Gene3D" id="3.40.605.10">
    <property type="entry name" value="Aldehyde Dehydrogenase, Chain A, domain 1"/>
    <property type="match status" value="1"/>
</dbReference>
<dbReference type="Proteomes" id="UP000063234">
    <property type="component" value="Chromosome"/>
</dbReference>
<feature type="domain" description="Aldehyde dehydrogenase" evidence="8">
    <location>
        <begin position="17"/>
        <end position="427"/>
    </location>
</feature>
<evidence type="ECO:0000256" key="7">
    <source>
        <dbReference type="RuleBase" id="RU003345"/>
    </source>
</evidence>
<dbReference type="InterPro" id="IPR016163">
    <property type="entry name" value="Ald_DH_C"/>
</dbReference>
<dbReference type="InterPro" id="IPR029510">
    <property type="entry name" value="Ald_DH_CS_GLU"/>
</dbReference>
<keyword evidence="10" id="KW-1185">Reference proteome</keyword>
<evidence type="ECO:0000256" key="5">
    <source>
        <dbReference type="PIRSR" id="PIRSR036492-1"/>
    </source>
</evidence>
<dbReference type="AlphaFoldDB" id="A0A0S3QRS2"/>
<evidence type="ECO:0000313" key="9">
    <source>
        <dbReference type="EMBL" id="BAT70989.1"/>
    </source>
</evidence>
<dbReference type="InterPro" id="IPR012394">
    <property type="entry name" value="Aldehyde_DH_NAD(P)"/>
</dbReference>
<evidence type="ECO:0000313" key="10">
    <source>
        <dbReference type="Proteomes" id="UP000063234"/>
    </source>
</evidence>
<dbReference type="EMBL" id="AP013035">
    <property type="protein sequence ID" value="BAT70989.1"/>
    <property type="molecule type" value="Genomic_DNA"/>
</dbReference>
<dbReference type="PANTHER" id="PTHR43570:SF16">
    <property type="entry name" value="ALDEHYDE DEHYDROGENASE TYPE III, ISOFORM Q"/>
    <property type="match status" value="1"/>
</dbReference>
<dbReference type="PATRIC" id="fig|1298851.3.peg.182"/>
<feature type="active site" evidence="5 6">
    <location>
        <position position="208"/>
    </location>
</feature>
<dbReference type="Gene3D" id="3.40.309.10">
    <property type="entry name" value="Aldehyde Dehydrogenase, Chain A, domain 2"/>
    <property type="match status" value="1"/>
</dbReference>
<evidence type="ECO:0000256" key="4">
    <source>
        <dbReference type="PIRNR" id="PIRNR036492"/>
    </source>
</evidence>
<organism evidence="9 10">
    <name type="scientific">Thermosulfidibacter takaii (strain DSM 17441 / JCM 13301 / NBRC 103674 / ABI70S6)</name>
    <dbReference type="NCBI Taxonomy" id="1298851"/>
    <lineage>
        <taxon>Bacteria</taxon>
        <taxon>Pseudomonadati</taxon>
        <taxon>Thermosulfidibacterota</taxon>
        <taxon>Thermosulfidibacteria</taxon>
        <taxon>Thermosulfidibacterales</taxon>
        <taxon>Thermosulfidibacteraceae</taxon>
    </lineage>
</organism>
<dbReference type="PIRSF" id="PIRSF036492">
    <property type="entry name" value="ALDH"/>
    <property type="match status" value="1"/>
</dbReference>
<dbReference type="InterPro" id="IPR016161">
    <property type="entry name" value="Ald_DH/histidinol_DH"/>
</dbReference>
<keyword evidence="3" id="KW-0520">NAD</keyword>
<gene>
    <name evidence="9" type="ORF">TST_0179</name>
</gene>
<dbReference type="STRING" id="1298851.TST_0179"/>
<dbReference type="InterPro" id="IPR016162">
    <property type="entry name" value="Ald_DH_N"/>
</dbReference>
<dbReference type="FunFam" id="3.40.605.10:FF:000004">
    <property type="entry name" value="Aldehyde dehydrogenase"/>
    <property type="match status" value="1"/>
</dbReference>
<proteinExistence type="inferred from homology"/>
<dbReference type="KEGG" id="ttk:TST_0179"/>
<evidence type="ECO:0000256" key="1">
    <source>
        <dbReference type="ARBA" id="ARBA00009986"/>
    </source>
</evidence>
<dbReference type="Pfam" id="PF00171">
    <property type="entry name" value="Aldedh"/>
    <property type="match status" value="1"/>
</dbReference>
<comment type="similarity">
    <text evidence="1 4 7">Belongs to the aldehyde dehydrogenase family.</text>
</comment>
<name>A0A0S3QRS2_THET7</name>
<feature type="active site" evidence="5">
    <location>
        <position position="242"/>
    </location>
</feature>
<keyword evidence="2 4" id="KW-0560">Oxidoreductase</keyword>
<dbReference type="GO" id="GO:0005737">
    <property type="term" value="C:cytoplasm"/>
    <property type="evidence" value="ECO:0007669"/>
    <property type="project" value="TreeGrafter"/>
</dbReference>